<feature type="signal peptide" evidence="2">
    <location>
        <begin position="1"/>
        <end position="27"/>
    </location>
</feature>
<dbReference type="PANTHER" id="PTHR33748">
    <property type="entry name" value="PROTEIN CBG04600"/>
    <property type="match status" value="1"/>
</dbReference>
<dbReference type="KEGG" id="bmic:BMR1_02g00896"/>
<dbReference type="EMBL" id="FO082872">
    <property type="protein sequence ID" value="SJK85847.1"/>
    <property type="molecule type" value="Genomic_DNA"/>
</dbReference>
<keyword evidence="1" id="KW-0472">Membrane</keyword>
<feature type="chain" id="PRO_5010221848" evidence="2">
    <location>
        <begin position="28"/>
        <end position="252"/>
    </location>
</feature>
<dbReference type="GO" id="GO:0005892">
    <property type="term" value="C:acetylcholine-gated channel complex"/>
    <property type="evidence" value="ECO:0007669"/>
    <property type="project" value="InterPro"/>
</dbReference>
<keyword evidence="2" id="KW-0732">Signal</keyword>
<reference evidence="3 4" key="2">
    <citation type="journal article" date="2013" name="PLoS ONE">
        <title>Whole genome mapping and re-organization of the nuclear and mitochondrial genomes of Babesia microti isolates.</title>
        <authorList>
            <person name="Cornillot E."/>
            <person name="Dassouli A."/>
            <person name="Garg A."/>
            <person name="Pachikara N."/>
            <person name="Randazzo S."/>
            <person name="Depoix D."/>
            <person name="Carcy B."/>
            <person name="Delbecq S."/>
            <person name="Frutos R."/>
            <person name="Silva J.C."/>
            <person name="Sutton R."/>
            <person name="Krause P.J."/>
            <person name="Mamoun C.B."/>
        </authorList>
    </citation>
    <scope>NUCLEOTIDE SEQUENCE [LARGE SCALE GENOMIC DNA]</scope>
    <source>
        <strain evidence="3 4">RI</strain>
    </source>
</reference>
<dbReference type="AlphaFoldDB" id="A0A1R4AA47"/>
<evidence type="ECO:0000313" key="3">
    <source>
        <dbReference type="EMBL" id="SJK85847.1"/>
    </source>
</evidence>
<keyword evidence="1" id="KW-1133">Transmembrane helix</keyword>
<dbReference type="VEuPathDB" id="PiroplasmaDB:BMR1_02g00896"/>
<keyword evidence="1" id="KW-0812">Transmembrane</keyword>
<dbReference type="Gene3D" id="3.10.310.50">
    <property type="match status" value="1"/>
</dbReference>
<proteinExistence type="predicted"/>
<dbReference type="GeneID" id="24423969"/>
<accession>A0A1R4AA47</accession>
<dbReference type="PANTHER" id="PTHR33748:SF5">
    <property type="entry name" value="GROUND-LIKE DOMAIN-CONTAINING PROTEIN"/>
    <property type="match status" value="1"/>
</dbReference>
<dbReference type="OrthoDB" id="8062037at2759"/>
<sequence length="252" mass="28530">MHYCIMSMCNITIVTLICVHMINVANCSTNVEDELFPFEDLPPLWSDHMKSAKQTLENYPNPFQNYKACNRNYPNSYLCDPGGILEEYEADKIEEILSKERKNSNHFCSDFGDVPYQFGVGIASDDLKSDKELLATELCSRWSLSHSGCNDGIMLVLFPSSKEIVLHWESGVEPIINAKIASAFYRMCRNELATRGFGQGVEKCVKFIANRLSGETLPIEETMRKIVFLIIATVTALFYITCMFAVMVDRAL</sequence>
<organism evidence="3 4">
    <name type="scientific">Babesia microti (strain RI)</name>
    <dbReference type="NCBI Taxonomy" id="1133968"/>
    <lineage>
        <taxon>Eukaryota</taxon>
        <taxon>Sar</taxon>
        <taxon>Alveolata</taxon>
        <taxon>Apicomplexa</taxon>
        <taxon>Aconoidasida</taxon>
        <taxon>Piroplasmida</taxon>
        <taxon>Babesiidae</taxon>
        <taxon>Babesia</taxon>
    </lineage>
</organism>
<protein>
    <submittedName>
        <fullName evidence="3">Uncharacterized protein</fullName>
    </submittedName>
</protein>
<reference evidence="3 4" key="1">
    <citation type="journal article" date="2012" name="Nucleic Acids Res.">
        <title>Sequencing of the smallest Apicomplexan genome from the human pathogen Babesia microti.</title>
        <authorList>
            <person name="Cornillot E."/>
            <person name="Hadj-Kaddour K."/>
            <person name="Dassouli A."/>
            <person name="Noel B."/>
            <person name="Ranwez V."/>
            <person name="Vacherie B."/>
            <person name="Augagneur Y."/>
            <person name="Bres V."/>
            <person name="Duclos A."/>
            <person name="Randazzo S."/>
            <person name="Carcy B."/>
            <person name="Debierre-Grockiego F."/>
            <person name="Delbecq S."/>
            <person name="Moubri-Menage K."/>
            <person name="Shams-Eldin H."/>
            <person name="Usmani-Brown S."/>
            <person name="Bringaud F."/>
            <person name="Wincker P."/>
            <person name="Vivares C.P."/>
            <person name="Schwarz R.T."/>
            <person name="Schetters T.P."/>
            <person name="Krause P.J."/>
            <person name="Gorenflot A."/>
            <person name="Berry V."/>
            <person name="Barbe V."/>
            <person name="Ben Mamoun C."/>
        </authorList>
    </citation>
    <scope>NUCLEOTIDE SEQUENCE [LARGE SCALE GENOMIC DNA]</scope>
    <source>
        <strain evidence="3 4">RI</strain>
    </source>
</reference>
<evidence type="ECO:0000256" key="2">
    <source>
        <dbReference type="SAM" id="SignalP"/>
    </source>
</evidence>
<dbReference type="RefSeq" id="XP_021338061.1">
    <property type="nucleotide sequence ID" value="XM_021483099.1"/>
</dbReference>
<feature type="transmembrane region" description="Helical" evidence="1">
    <location>
        <begin position="226"/>
        <end position="248"/>
    </location>
</feature>
<keyword evidence="4" id="KW-1185">Reference proteome</keyword>
<evidence type="ECO:0000256" key="1">
    <source>
        <dbReference type="SAM" id="Phobius"/>
    </source>
</evidence>
<dbReference type="Proteomes" id="UP000002899">
    <property type="component" value="Chromosome II"/>
</dbReference>
<dbReference type="InterPro" id="IPR033438">
    <property type="entry name" value="MOLO1"/>
</dbReference>
<gene>
    <name evidence="3" type="ORF">BMR1_02g00896</name>
</gene>
<evidence type="ECO:0000313" key="4">
    <source>
        <dbReference type="Proteomes" id="UP000002899"/>
    </source>
</evidence>
<name>A0A1R4AA47_BABMR</name>
<dbReference type="Pfam" id="PF17175">
    <property type="entry name" value="MOLO1"/>
    <property type="match status" value="1"/>
</dbReference>
<reference evidence="3 4" key="3">
    <citation type="journal article" date="2016" name="Sci. Rep.">
        <title>Genome-wide diversity and gene expression profiling of Babesia microti isolates identify polymorphic genes that mediate host-pathogen interactions.</title>
        <authorList>
            <person name="Silva J.C."/>
            <person name="Cornillot E."/>
            <person name="McCracken C."/>
            <person name="Usmani-Brown S."/>
            <person name="Dwivedi A."/>
            <person name="Ifeonu O.O."/>
            <person name="Crabtree J."/>
            <person name="Gotia H.T."/>
            <person name="Virji A.Z."/>
            <person name="Reynes C."/>
            <person name="Colinge J."/>
            <person name="Kumar V."/>
            <person name="Lawres L."/>
            <person name="Pazzi J.E."/>
            <person name="Pablo J.V."/>
            <person name="Hung C."/>
            <person name="Brancato J."/>
            <person name="Kumari P."/>
            <person name="Orvis J."/>
            <person name="Tretina K."/>
            <person name="Chibucos M."/>
            <person name="Ott S."/>
            <person name="Sadzewicz L."/>
            <person name="Sengamalay N."/>
            <person name="Shetty A.C."/>
            <person name="Su Q."/>
            <person name="Tallon L."/>
            <person name="Fraser C.M."/>
            <person name="Frutos R."/>
            <person name="Molina D.M."/>
            <person name="Krause P.J."/>
            <person name="Ben Mamoun C."/>
        </authorList>
    </citation>
    <scope>NUCLEOTIDE SEQUENCE [LARGE SCALE GENOMIC DNA]</scope>
    <source>
        <strain evidence="3 4">RI</strain>
    </source>
</reference>